<reference evidence="1" key="1">
    <citation type="submission" date="2022-07" db="EMBL/GenBank/DDBJ databases">
        <authorList>
            <person name="Macas J."/>
            <person name="Novak P."/>
            <person name="Neumann P."/>
        </authorList>
    </citation>
    <scope>NUCLEOTIDE SEQUENCE</scope>
</reference>
<protein>
    <submittedName>
        <fullName evidence="1">Uncharacterized protein</fullName>
    </submittedName>
</protein>
<evidence type="ECO:0000313" key="3">
    <source>
        <dbReference type="Proteomes" id="UP001152523"/>
    </source>
</evidence>
<proteinExistence type="predicted"/>
<accession>A0AAV0DYM6</accession>
<evidence type="ECO:0000313" key="2">
    <source>
        <dbReference type="EMBL" id="CAH9146012.1"/>
    </source>
</evidence>
<dbReference type="EMBL" id="CAMAPF010000198">
    <property type="protein sequence ID" value="CAH9112570.1"/>
    <property type="molecule type" value="Genomic_DNA"/>
</dbReference>
<keyword evidence="3" id="KW-1185">Reference proteome</keyword>
<comment type="caution">
    <text evidence="1">The sequence shown here is derived from an EMBL/GenBank/DDBJ whole genome shotgun (WGS) entry which is preliminary data.</text>
</comment>
<dbReference type="AlphaFoldDB" id="A0AAV0DYM6"/>
<organism evidence="1 3">
    <name type="scientific">Cuscuta epithymum</name>
    <dbReference type="NCBI Taxonomy" id="186058"/>
    <lineage>
        <taxon>Eukaryota</taxon>
        <taxon>Viridiplantae</taxon>
        <taxon>Streptophyta</taxon>
        <taxon>Embryophyta</taxon>
        <taxon>Tracheophyta</taxon>
        <taxon>Spermatophyta</taxon>
        <taxon>Magnoliopsida</taxon>
        <taxon>eudicotyledons</taxon>
        <taxon>Gunneridae</taxon>
        <taxon>Pentapetalae</taxon>
        <taxon>asterids</taxon>
        <taxon>lamiids</taxon>
        <taxon>Solanales</taxon>
        <taxon>Convolvulaceae</taxon>
        <taxon>Cuscuteae</taxon>
        <taxon>Cuscuta</taxon>
        <taxon>Cuscuta subgen. Cuscuta</taxon>
    </lineage>
</organism>
<gene>
    <name evidence="1" type="ORF">CEPIT_LOCUS19994</name>
    <name evidence="2" type="ORF">CEPIT_LOCUS42664</name>
</gene>
<name>A0AAV0DYM6_9ASTE</name>
<evidence type="ECO:0000313" key="1">
    <source>
        <dbReference type="EMBL" id="CAH9112570.1"/>
    </source>
</evidence>
<dbReference type="EMBL" id="CAMAPF010001091">
    <property type="protein sequence ID" value="CAH9146012.1"/>
    <property type="molecule type" value="Genomic_DNA"/>
</dbReference>
<dbReference type="Proteomes" id="UP001152523">
    <property type="component" value="Unassembled WGS sequence"/>
</dbReference>
<sequence>MQREELGFYEKRAIVGAINTKAIIKGREDGSALQQRGGRSFNDRLMCSVTVDTAPEVKLGIVSDDEIPDVAATEEVCAMEVSAVDTEMEVAASVVLKIKHTNVCYNAGINLLLP</sequence>